<evidence type="ECO:0000256" key="4">
    <source>
        <dbReference type="SAM" id="SignalP"/>
    </source>
</evidence>
<keyword evidence="3" id="KW-0808">Transferase</keyword>
<evidence type="ECO:0000313" key="6">
    <source>
        <dbReference type="EMBL" id="GLQ05009.1"/>
    </source>
</evidence>
<gene>
    <name evidence="6" type="ORF">GCM10007924_02300</name>
</gene>
<dbReference type="Gene3D" id="3.40.640.10">
    <property type="entry name" value="Type I PLP-dependent aspartate aminotransferase-like (Major domain)"/>
    <property type="match status" value="1"/>
</dbReference>
<sequence>MCRVRQFISFVFVLYSPSTPSQAMNPHLNSLRGSPFVALRALLDPLTPKANVKPLALTIGEPQNQPPEFMKEVLAEQDHQYGKYPPADGTPDQRNAISRWLNRRYDLPGGMVAEDRHIAPVNGTKEALYMIAQTVIDPTPTAAGKPVILMPNPYYHVYHASAVMAGAEPVFLDAEKENNFFPDLDQLTPELLDRTGAFYLCSPSNPQGTIAGRDYLVRVLELARKHDFVLIMDECYTEIYDREVPIGILEVCRDLGGSLENVLSFHSLSKRSSAAGLRSGFVAGDEKIIKPFLNLRNFAGAASPLPVCAASAALWDDDSHVALNRDRYRTNIDIAERILKDRFEFYRPPGGFFLWLNVGDSVEATRKLWTEGGVRVLPGEYLAGTNENGHNPGAAYIRVALVFDPDMMEEALTRLANIL</sequence>
<keyword evidence="7" id="KW-1185">Reference proteome</keyword>
<proteinExistence type="predicted"/>
<dbReference type="InterPro" id="IPR050881">
    <property type="entry name" value="LL-DAP_aminotransferase"/>
</dbReference>
<keyword evidence="4" id="KW-0732">Signal</keyword>
<dbReference type="InterPro" id="IPR015422">
    <property type="entry name" value="PyrdxlP-dep_Trfase_small"/>
</dbReference>
<comment type="caution">
    <text evidence="6">The sequence shown here is derived from an EMBL/GenBank/DDBJ whole genome shotgun (WGS) entry which is preliminary data.</text>
</comment>
<dbReference type="InterPro" id="IPR015424">
    <property type="entry name" value="PyrdxlP-dep_Trfase"/>
</dbReference>
<evidence type="ECO:0000256" key="3">
    <source>
        <dbReference type="ARBA" id="ARBA00022679"/>
    </source>
</evidence>
<name>A0ABQ5TZG5_9PROT</name>
<organism evidence="6 7">
    <name type="scientific">Sneathiella chinensis</name>
    <dbReference type="NCBI Taxonomy" id="349750"/>
    <lineage>
        <taxon>Bacteria</taxon>
        <taxon>Pseudomonadati</taxon>
        <taxon>Pseudomonadota</taxon>
        <taxon>Alphaproteobacteria</taxon>
        <taxon>Sneathiellales</taxon>
        <taxon>Sneathiellaceae</taxon>
        <taxon>Sneathiella</taxon>
    </lineage>
</organism>
<feature type="chain" id="PRO_5047050461" evidence="4">
    <location>
        <begin position="24"/>
        <end position="419"/>
    </location>
</feature>
<evidence type="ECO:0000256" key="1">
    <source>
        <dbReference type="ARBA" id="ARBA00001933"/>
    </source>
</evidence>
<dbReference type="Proteomes" id="UP001161409">
    <property type="component" value="Unassembled WGS sequence"/>
</dbReference>
<dbReference type="SUPFAM" id="SSF53383">
    <property type="entry name" value="PLP-dependent transferases"/>
    <property type="match status" value="1"/>
</dbReference>
<evidence type="ECO:0000256" key="2">
    <source>
        <dbReference type="ARBA" id="ARBA00022576"/>
    </source>
</evidence>
<dbReference type="InterPro" id="IPR004839">
    <property type="entry name" value="Aminotransferase_I/II_large"/>
</dbReference>
<feature type="domain" description="Aminotransferase class I/classII large" evidence="5">
    <location>
        <begin position="55"/>
        <end position="415"/>
    </location>
</feature>
<dbReference type="PANTHER" id="PTHR42832">
    <property type="entry name" value="AMINO ACID AMINOTRANSFERASE"/>
    <property type="match status" value="1"/>
</dbReference>
<dbReference type="GO" id="GO:0008483">
    <property type="term" value="F:transaminase activity"/>
    <property type="evidence" value="ECO:0007669"/>
    <property type="project" value="UniProtKB-KW"/>
</dbReference>
<reference evidence="6" key="2">
    <citation type="submission" date="2023-01" db="EMBL/GenBank/DDBJ databases">
        <title>Draft genome sequence of Sneathiella chinensis strain NBRC 103408.</title>
        <authorList>
            <person name="Sun Q."/>
            <person name="Mori K."/>
        </authorList>
    </citation>
    <scope>NUCLEOTIDE SEQUENCE</scope>
    <source>
        <strain evidence="6">NBRC 103408</strain>
    </source>
</reference>
<dbReference type="PANTHER" id="PTHR42832:SF3">
    <property type="entry name" value="L-GLUTAMINE--4-(METHYLSULFANYL)-2-OXOBUTANOATE AMINOTRANSFERASE"/>
    <property type="match status" value="1"/>
</dbReference>
<evidence type="ECO:0000313" key="7">
    <source>
        <dbReference type="Proteomes" id="UP001161409"/>
    </source>
</evidence>
<dbReference type="CDD" id="cd00609">
    <property type="entry name" value="AAT_like"/>
    <property type="match status" value="1"/>
</dbReference>
<dbReference type="Gene3D" id="3.90.1150.10">
    <property type="entry name" value="Aspartate Aminotransferase, domain 1"/>
    <property type="match status" value="1"/>
</dbReference>
<evidence type="ECO:0000259" key="5">
    <source>
        <dbReference type="Pfam" id="PF00155"/>
    </source>
</evidence>
<comment type="cofactor">
    <cofactor evidence="1">
        <name>pyridoxal 5'-phosphate</name>
        <dbReference type="ChEBI" id="CHEBI:597326"/>
    </cofactor>
</comment>
<dbReference type="InterPro" id="IPR015421">
    <property type="entry name" value="PyrdxlP-dep_Trfase_major"/>
</dbReference>
<dbReference type="EMBL" id="BSNF01000001">
    <property type="protein sequence ID" value="GLQ05009.1"/>
    <property type="molecule type" value="Genomic_DNA"/>
</dbReference>
<feature type="signal peptide" evidence="4">
    <location>
        <begin position="1"/>
        <end position="23"/>
    </location>
</feature>
<keyword evidence="2 6" id="KW-0032">Aminotransferase</keyword>
<reference evidence="6" key="1">
    <citation type="journal article" date="2014" name="Int. J. Syst. Evol. Microbiol.">
        <title>Complete genome of a new Firmicutes species belonging to the dominant human colonic microbiota ('Ruminococcus bicirculans') reveals two chromosomes and a selective capacity to utilize plant glucans.</title>
        <authorList>
            <consortium name="NISC Comparative Sequencing Program"/>
            <person name="Wegmann U."/>
            <person name="Louis P."/>
            <person name="Goesmann A."/>
            <person name="Henrissat B."/>
            <person name="Duncan S.H."/>
            <person name="Flint H.J."/>
        </authorList>
    </citation>
    <scope>NUCLEOTIDE SEQUENCE</scope>
    <source>
        <strain evidence="6">NBRC 103408</strain>
    </source>
</reference>
<accession>A0ABQ5TZG5</accession>
<protein>
    <submittedName>
        <fullName evidence="6">Aminotransferase</fullName>
    </submittedName>
</protein>
<dbReference type="Pfam" id="PF00155">
    <property type="entry name" value="Aminotran_1_2"/>
    <property type="match status" value="1"/>
</dbReference>